<keyword evidence="6 10" id="KW-0067">ATP-binding</keyword>
<evidence type="ECO:0000313" key="11">
    <source>
        <dbReference type="Proteomes" id="UP001595912"/>
    </source>
</evidence>
<keyword evidence="8" id="KW-0472">Membrane</keyword>
<dbReference type="PANTHER" id="PTHR43790:SF3">
    <property type="entry name" value="D-ALLOSE IMPORT ATP-BINDING PROTEIN ALSA-RELATED"/>
    <property type="match status" value="1"/>
</dbReference>
<gene>
    <name evidence="10" type="ORF">ACFPIJ_57805</name>
</gene>
<keyword evidence="1" id="KW-0813">Transport</keyword>
<dbReference type="InterPro" id="IPR003593">
    <property type="entry name" value="AAA+_ATPase"/>
</dbReference>
<keyword evidence="4" id="KW-0677">Repeat</keyword>
<organism evidence="10 11">
    <name type="scientific">Dactylosporangium cerinum</name>
    <dbReference type="NCBI Taxonomy" id="1434730"/>
    <lineage>
        <taxon>Bacteria</taxon>
        <taxon>Bacillati</taxon>
        <taxon>Actinomycetota</taxon>
        <taxon>Actinomycetes</taxon>
        <taxon>Micromonosporales</taxon>
        <taxon>Micromonosporaceae</taxon>
        <taxon>Dactylosporangium</taxon>
    </lineage>
</organism>
<dbReference type="InterPro" id="IPR027417">
    <property type="entry name" value="P-loop_NTPase"/>
</dbReference>
<evidence type="ECO:0000256" key="8">
    <source>
        <dbReference type="ARBA" id="ARBA00023136"/>
    </source>
</evidence>
<dbReference type="RefSeq" id="WP_380128099.1">
    <property type="nucleotide sequence ID" value="NZ_JBHSIU010000125.1"/>
</dbReference>
<dbReference type="EMBL" id="JBHSIU010000125">
    <property type="protein sequence ID" value="MFC5007456.1"/>
    <property type="molecule type" value="Genomic_DNA"/>
</dbReference>
<evidence type="ECO:0000313" key="10">
    <source>
        <dbReference type="EMBL" id="MFC5007456.1"/>
    </source>
</evidence>
<evidence type="ECO:0000256" key="6">
    <source>
        <dbReference type="ARBA" id="ARBA00022840"/>
    </source>
</evidence>
<evidence type="ECO:0000256" key="2">
    <source>
        <dbReference type="ARBA" id="ARBA00022475"/>
    </source>
</evidence>
<dbReference type="CDD" id="cd03216">
    <property type="entry name" value="ABC_Carb_Monos_I"/>
    <property type="match status" value="1"/>
</dbReference>
<dbReference type="Pfam" id="PF00005">
    <property type="entry name" value="ABC_tran"/>
    <property type="match status" value="2"/>
</dbReference>
<dbReference type="Gene3D" id="3.40.50.300">
    <property type="entry name" value="P-loop containing nucleotide triphosphate hydrolases"/>
    <property type="match status" value="2"/>
</dbReference>
<dbReference type="InterPro" id="IPR017871">
    <property type="entry name" value="ABC_transporter-like_CS"/>
</dbReference>
<protein>
    <submittedName>
        <fullName evidence="10">Sugar ABC transporter ATP-binding protein</fullName>
    </submittedName>
</protein>
<keyword evidence="3" id="KW-0762">Sugar transport</keyword>
<proteinExistence type="predicted"/>
<dbReference type="PROSITE" id="PS00211">
    <property type="entry name" value="ABC_TRANSPORTER_1"/>
    <property type="match status" value="1"/>
</dbReference>
<feature type="domain" description="ABC transporter" evidence="9">
    <location>
        <begin position="240"/>
        <end position="495"/>
    </location>
</feature>
<comment type="caution">
    <text evidence="10">The sequence shown here is derived from an EMBL/GenBank/DDBJ whole genome shotgun (WGS) entry which is preliminary data.</text>
</comment>
<keyword evidence="7" id="KW-1278">Translocase</keyword>
<reference evidence="11" key="1">
    <citation type="journal article" date="2019" name="Int. J. Syst. Evol. Microbiol.">
        <title>The Global Catalogue of Microorganisms (GCM) 10K type strain sequencing project: providing services to taxonomists for standard genome sequencing and annotation.</title>
        <authorList>
            <consortium name="The Broad Institute Genomics Platform"/>
            <consortium name="The Broad Institute Genome Sequencing Center for Infectious Disease"/>
            <person name="Wu L."/>
            <person name="Ma J."/>
        </authorList>
    </citation>
    <scope>NUCLEOTIDE SEQUENCE [LARGE SCALE GENOMIC DNA]</scope>
    <source>
        <strain evidence="11">CGMCC 4.7152</strain>
    </source>
</reference>
<keyword evidence="2" id="KW-1003">Cell membrane</keyword>
<sequence length="504" mass="53766">MTPALHLSHVAKGFGGVSVLRDISFDLHNGELTVLAGENGAGKSTLMKIITGQLRADSGDVHVAGQPLTLVDPKQARAAGVGLVPQELAPYPDLTVYENLFVGRELRTRVGVLDRRAMIKRAAAMLDTYGVDIDPRARIGDLSVALIQLVEIAKATTWGARVLLLDEPTSAIPDREVARLYNVVRTLKQQGVAMLYTTHRMAEIQELADHVIVLRDGRLVLDASLADTTEHGIVRAMIGRELENLFPDVAPPQPEVGLRVTGLRLDQHGPSVDLKVRKGEILGLGGLVGAGRTELVEAIFGIRPSVAGTIEVDGRPLRRGQVAESIRRGVALVPEDRKGAGLVLTQSVLDNGSLPHLGSFSAGGWIRGRKRTAAVAAATRSVQLRSTGLGQLVGNLSGGNQQKIVLARWLTQNCSVLLLDEPTRGVDVGARSEIYAIVRRLAADGLAVILVSSDMPELIGLSHRVHVLRAGGVAGELSRAELNADDAQERIFRYASGQEAAATV</sequence>
<evidence type="ECO:0000256" key="7">
    <source>
        <dbReference type="ARBA" id="ARBA00022967"/>
    </source>
</evidence>
<keyword evidence="11" id="KW-1185">Reference proteome</keyword>
<dbReference type="InterPro" id="IPR050107">
    <property type="entry name" value="ABC_carbohydrate_import_ATPase"/>
</dbReference>
<dbReference type="PROSITE" id="PS50893">
    <property type="entry name" value="ABC_TRANSPORTER_2"/>
    <property type="match status" value="2"/>
</dbReference>
<dbReference type="SMART" id="SM00382">
    <property type="entry name" value="AAA"/>
    <property type="match status" value="2"/>
</dbReference>
<dbReference type="SUPFAM" id="SSF52540">
    <property type="entry name" value="P-loop containing nucleoside triphosphate hydrolases"/>
    <property type="match status" value="2"/>
</dbReference>
<accession>A0ABV9WJC0</accession>
<evidence type="ECO:0000256" key="1">
    <source>
        <dbReference type="ARBA" id="ARBA00022448"/>
    </source>
</evidence>
<dbReference type="InterPro" id="IPR003439">
    <property type="entry name" value="ABC_transporter-like_ATP-bd"/>
</dbReference>
<evidence type="ECO:0000256" key="4">
    <source>
        <dbReference type="ARBA" id="ARBA00022737"/>
    </source>
</evidence>
<keyword evidence="5" id="KW-0547">Nucleotide-binding</keyword>
<evidence type="ECO:0000259" key="9">
    <source>
        <dbReference type="PROSITE" id="PS50893"/>
    </source>
</evidence>
<evidence type="ECO:0000256" key="3">
    <source>
        <dbReference type="ARBA" id="ARBA00022597"/>
    </source>
</evidence>
<evidence type="ECO:0000256" key="5">
    <source>
        <dbReference type="ARBA" id="ARBA00022741"/>
    </source>
</evidence>
<dbReference type="PANTHER" id="PTHR43790">
    <property type="entry name" value="CARBOHYDRATE TRANSPORT ATP-BINDING PROTEIN MG119-RELATED"/>
    <property type="match status" value="1"/>
</dbReference>
<dbReference type="GO" id="GO:0005524">
    <property type="term" value="F:ATP binding"/>
    <property type="evidence" value="ECO:0007669"/>
    <property type="project" value="UniProtKB-KW"/>
</dbReference>
<feature type="domain" description="ABC transporter" evidence="9">
    <location>
        <begin position="5"/>
        <end position="241"/>
    </location>
</feature>
<name>A0ABV9WJC0_9ACTN</name>
<dbReference type="Proteomes" id="UP001595912">
    <property type="component" value="Unassembled WGS sequence"/>
</dbReference>
<dbReference type="CDD" id="cd03215">
    <property type="entry name" value="ABC_Carb_Monos_II"/>
    <property type="match status" value="1"/>
</dbReference>